<sequence>MATKRNLDATGQKSPAETASTPRAKMPARKRPRLHQRPTVSLSQLDPSPASSSLFFQLPRELRDQVYHEVWTTTPHLRQRYLRKFYSVTYGHRKPSAQPVNTAAWLLASKQILLEGLAQFHRQSVWHFVDTDAENRPSEYVFPLLTPGLVYAQHLHLEHWTPLDRKDGTFTLRKESVALVNRMVSSMHEDDALKEIRVSILWGAVDPAILASACQFDLSKLERLGVQRGVEEFGFHVAVEGLAWGGVPAARRRVQLAETQFGDALKSEAERVGRALVPDGVESQALDTHREVGSGNSGLLWSWAYEVKKG</sequence>
<reference evidence="2" key="1">
    <citation type="journal article" date="2020" name="Stud. Mycol.">
        <title>101 Dothideomycetes genomes: a test case for predicting lifestyles and emergence of pathogens.</title>
        <authorList>
            <person name="Haridas S."/>
            <person name="Albert R."/>
            <person name="Binder M."/>
            <person name="Bloem J."/>
            <person name="Labutti K."/>
            <person name="Salamov A."/>
            <person name="Andreopoulos B."/>
            <person name="Baker S."/>
            <person name="Barry K."/>
            <person name="Bills G."/>
            <person name="Bluhm B."/>
            <person name="Cannon C."/>
            <person name="Castanera R."/>
            <person name="Culley D."/>
            <person name="Daum C."/>
            <person name="Ezra D."/>
            <person name="Gonzalez J."/>
            <person name="Henrissat B."/>
            <person name="Kuo A."/>
            <person name="Liang C."/>
            <person name="Lipzen A."/>
            <person name="Lutzoni F."/>
            <person name="Magnuson J."/>
            <person name="Mondo S."/>
            <person name="Nolan M."/>
            <person name="Ohm R."/>
            <person name="Pangilinan J."/>
            <person name="Park H.-J."/>
            <person name="Ramirez L."/>
            <person name="Alfaro M."/>
            <person name="Sun H."/>
            <person name="Tritt A."/>
            <person name="Yoshinaga Y."/>
            <person name="Zwiers L.-H."/>
            <person name="Turgeon B."/>
            <person name="Goodwin S."/>
            <person name="Spatafora J."/>
            <person name="Crous P."/>
            <person name="Grigoriev I."/>
        </authorList>
    </citation>
    <scope>NUCLEOTIDE SEQUENCE</scope>
    <source>
        <strain evidence="2">CBS 122368</strain>
    </source>
</reference>
<evidence type="ECO:0000313" key="3">
    <source>
        <dbReference type="Proteomes" id="UP000800094"/>
    </source>
</evidence>
<dbReference type="AlphaFoldDB" id="A0A6A6IMV8"/>
<feature type="compositionally biased region" description="Basic residues" evidence="1">
    <location>
        <begin position="26"/>
        <end position="36"/>
    </location>
</feature>
<gene>
    <name evidence="2" type="ORF">BU26DRAFT_562779</name>
</gene>
<protein>
    <submittedName>
        <fullName evidence="2">Uncharacterized protein</fullName>
    </submittedName>
</protein>
<organism evidence="2 3">
    <name type="scientific">Trematosphaeria pertusa</name>
    <dbReference type="NCBI Taxonomy" id="390896"/>
    <lineage>
        <taxon>Eukaryota</taxon>
        <taxon>Fungi</taxon>
        <taxon>Dikarya</taxon>
        <taxon>Ascomycota</taxon>
        <taxon>Pezizomycotina</taxon>
        <taxon>Dothideomycetes</taxon>
        <taxon>Pleosporomycetidae</taxon>
        <taxon>Pleosporales</taxon>
        <taxon>Massarineae</taxon>
        <taxon>Trematosphaeriaceae</taxon>
        <taxon>Trematosphaeria</taxon>
    </lineage>
</organism>
<feature type="region of interest" description="Disordered" evidence="1">
    <location>
        <begin position="1"/>
        <end position="48"/>
    </location>
</feature>
<keyword evidence="3" id="KW-1185">Reference proteome</keyword>
<dbReference type="EMBL" id="ML987193">
    <property type="protein sequence ID" value="KAF2250813.1"/>
    <property type="molecule type" value="Genomic_DNA"/>
</dbReference>
<name>A0A6A6IMV8_9PLEO</name>
<dbReference type="OrthoDB" id="3799620at2759"/>
<dbReference type="Proteomes" id="UP000800094">
    <property type="component" value="Unassembled WGS sequence"/>
</dbReference>
<evidence type="ECO:0000313" key="2">
    <source>
        <dbReference type="EMBL" id="KAF2250813.1"/>
    </source>
</evidence>
<proteinExistence type="predicted"/>
<evidence type="ECO:0000256" key="1">
    <source>
        <dbReference type="SAM" id="MobiDB-lite"/>
    </source>
</evidence>
<feature type="compositionally biased region" description="Polar residues" evidence="1">
    <location>
        <begin position="9"/>
        <end position="21"/>
    </location>
</feature>
<dbReference type="RefSeq" id="XP_033685817.1">
    <property type="nucleotide sequence ID" value="XM_033833070.1"/>
</dbReference>
<dbReference type="GeneID" id="54586400"/>
<accession>A0A6A6IMV8</accession>
<feature type="compositionally biased region" description="Polar residues" evidence="1">
    <location>
        <begin position="38"/>
        <end position="48"/>
    </location>
</feature>